<feature type="transmembrane region" description="Helical" evidence="5">
    <location>
        <begin position="68"/>
        <end position="90"/>
    </location>
</feature>
<name>A0A4Y8UGZ6_9GAMM</name>
<accession>A0A4Y8UGZ6</accession>
<dbReference type="AlphaFoldDB" id="A0A4Y8UGZ6"/>
<feature type="transmembrane region" description="Helical" evidence="5">
    <location>
        <begin position="102"/>
        <end position="127"/>
    </location>
</feature>
<evidence type="ECO:0000256" key="2">
    <source>
        <dbReference type="ARBA" id="ARBA00022692"/>
    </source>
</evidence>
<sequence length="199" mass="21635">MGEILGMIFRPTATWQQLASKSDEAIKARLLLILALAAIPAVAFYYGTTQVGWDVRDGEIVRITEASATPLAVLFYAALVSTIVVIGLMCHWMSKTYDAASFPLKGVVMVGYACIPVYLAGAAAVYPIWGLDILLATLACSYTIRLLYLGVPPMMKVPEDRGMLYASALFLVFLVYAVVILTATVILWEYVAAPVFINV</sequence>
<proteinExistence type="predicted"/>
<dbReference type="GO" id="GO:0016020">
    <property type="term" value="C:membrane"/>
    <property type="evidence" value="ECO:0007669"/>
    <property type="project" value="UniProtKB-SubCell"/>
</dbReference>
<evidence type="ECO:0000313" key="8">
    <source>
        <dbReference type="Proteomes" id="UP000298133"/>
    </source>
</evidence>
<keyword evidence="8" id="KW-1185">Reference proteome</keyword>
<feature type="transmembrane region" description="Helical" evidence="5">
    <location>
        <begin position="30"/>
        <end position="48"/>
    </location>
</feature>
<evidence type="ECO:0000256" key="5">
    <source>
        <dbReference type="SAM" id="Phobius"/>
    </source>
</evidence>
<feature type="transmembrane region" description="Helical" evidence="5">
    <location>
        <begin position="133"/>
        <end position="151"/>
    </location>
</feature>
<keyword evidence="4 5" id="KW-0472">Membrane</keyword>
<dbReference type="OrthoDB" id="9808452at2"/>
<dbReference type="Pfam" id="PF04893">
    <property type="entry name" value="Yip1"/>
    <property type="match status" value="1"/>
</dbReference>
<keyword evidence="3 5" id="KW-1133">Transmembrane helix</keyword>
<comment type="caution">
    <text evidence="7">The sequence shown here is derived from an EMBL/GenBank/DDBJ whole genome shotgun (WGS) entry which is preliminary data.</text>
</comment>
<feature type="transmembrane region" description="Helical" evidence="5">
    <location>
        <begin position="163"/>
        <end position="188"/>
    </location>
</feature>
<gene>
    <name evidence="7" type="ORF">E3W66_05185</name>
</gene>
<dbReference type="InterPro" id="IPR006977">
    <property type="entry name" value="Yip1_dom"/>
</dbReference>
<comment type="subcellular location">
    <subcellularLocation>
        <location evidence="1">Membrane</location>
        <topology evidence="1">Multi-pass membrane protein</topology>
    </subcellularLocation>
</comment>
<keyword evidence="2 5" id="KW-0812">Transmembrane</keyword>
<organism evidence="7 8">
    <name type="scientific">Gammaproteobacteria bacterium LSUCC0057</name>
    <dbReference type="NCBI Taxonomy" id="2559237"/>
    <lineage>
        <taxon>Bacteria</taxon>
        <taxon>Pseudomonadati</taxon>
        <taxon>Pseudomonadota</taxon>
        <taxon>Gammaproteobacteria</taxon>
        <taxon>Cellvibrionales</taxon>
        <taxon>Porticoccaceae</taxon>
        <taxon>SAR92 clade</taxon>
    </lineage>
</organism>
<evidence type="ECO:0000259" key="6">
    <source>
        <dbReference type="Pfam" id="PF04893"/>
    </source>
</evidence>
<evidence type="ECO:0000256" key="1">
    <source>
        <dbReference type="ARBA" id="ARBA00004141"/>
    </source>
</evidence>
<dbReference type="Proteomes" id="UP000298133">
    <property type="component" value="Unassembled WGS sequence"/>
</dbReference>
<reference evidence="7 8" key="1">
    <citation type="submission" date="2019-03" db="EMBL/GenBank/DDBJ databases">
        <title>Draft genome of Gammaproteobacteria bacterium LSUCC0057, a member of the SAR92 clade.</title>
        <authorList>
            <person name="Lanclos V.C."/>
            <person name="Doiron C."/>
            <person name="Henson M.W."/>
            <person name="Thrash J.C."/>
        </authorList>
    </citation>
    <scope>NUCLEOTIDE SEQUENCE [LARGE SCALE GENOMIC DNA]</scope>
    <source>
        <strain evidence="7 8">LSUCC0057</strain>
    </source>
</reference>
<protein>
    <submittedName>
        <fullName evidence="7">DUF1282 domain-containing protein</fullName>
    </submittedName>
</protein>
<evidence type="ECO:0000256" key="4">
    <source>
        <dbReference type="ARBA" id="ARBA00023136"/>
    </source>
</evidence>
<evidence type="ECO:0000313" key="7">
    <source>
        <dbReference type="EMBL" id="TFH67652.1"/>
    </source>
</evidence>
<dbReference type="EMBL" id="SPIA01000002">
    <property type="protein sequence ID" value="TFH67652.1"/>
    <property type="molecule type" value="Genomic_DNA"/>
</dbReference>
<evidence type="ECO:0000256" key="3">
    <source>
        <dbReference type="ARBA" id="ARBA00022989"/>
    </source>
</evidence>
<feature type="domain" description="Yip1" evidence="6">
    <location>
        <begin position="6"/>
        <end position="180"/>
    </location>
</feature>